<organism evidence="1 2">
    <name type="scientific">Marasmius oreades</name>
    <name type="common">fairy-ring Marasmius</name>
    <dbReference type="NCBI Taxonomy" id="181124"/>
    <lineage>
        <taxon>Eukaryota</taxon>
        <taxon>Fungi</taxon>
        <taxon>Dikarya</taxon>
        <taxon>Basidiomycota</taxon>
        <taxon>Agaricomycotina</taxon>
        <taxon>Agaricomycetes</taxon>
        <taxon>Agaricomycetidae</taxon>
        <taxon>Agaricales</taxon>
        <taxon>Marasmiineae</taxon>
        <taxon>Marasmiaceae</taxon>
        <taxon>Marasmius</taxon>
    </lineage>
</organism>
<dbReference type="AlphaFoldDB" id="A0A9P7UJD8"/>
<protein>
    <submittedName>
        <fullName evidence="1">Uncharacterized protein</fullName>
    </submittedName>
</protein>
<proteinExistence type="predicted"/>
<sequence length="160" mass="17488">MDLQLEYSDSKLDVFQILEAAHSTAFFDKFTPSKQPAPTVLPAKGASPIARSVLLMSSRILSKGISNMKYQAVILLSLQRQLEAYELAHAAQIAAYSSAWTLLKDILESQHLLHLVGRDPVAVLQGLREDANFELSPDHLKMLAGALGWPLPLAADSSVH</sequence>
<keyword evidence="2" id="KW-1185">Reference proteome</keyword>
<name>A0A9P7UJD8_9AGAR</name>
<evidence type="ECO:0000313" key="1">
    <source>
        <dbReference type="EMBL" id="KAG7085637.1"/>
    </source>
</evidence>
<evidence type="ECO:0000313" key="2">
    <source>
        <dbReference type="Proteomes" id="UP001049176"/>
    </source>
</evidence>
<gene>
    <name evidence="1" type="ORF">E1B28_003184</name>
</gene>
<dbReference type="GeneID" id="66072260"/>
<dbReference type="Proteomes" id="UP001049176">
    <property type="component" value="Chromosome 11"/>
</dbReference>
<accession>A0A9P7UJD8</accession>
<dbReference type="KEGG" id="more:E1B28_003184"/>
<reference evidence="1" key="1">
    <citation type="journal article" date="2021" name="Genome Biol. Evol.">
        <title>The assembled and annotated genome of the fairy-ring fungus Marasmius oreades.</title>
        <authorList>
            <person name="Hiltunen M."/>
            <person name="Ament-Velasquez S.L."/>
            <person name="Johannesson H."/>
        </authorList>
    </citation>
    <scope>NUCLEOTIDE SEQUENCE</scope>
    <source>
        <strain evidence="1">03SP1</strain>
    </source>
</reference>
<dbReference type="RefSeq" id="XP_043002108.1">
    <property type="nucleotide sequence ID" value="XM_043160152.1"/>
</dbReference>
<comment type="caution">
    <text evidence="1">The sequence shown here is derived from an EMBL/GenBank/DDBJ whole genome shotgun (WGS) entry which is preliminary data.</text>
</comment>
<dbReference type="EMBL" id="CM032191">
    <property type="protein sequence ID" value="KAG7085637.1"/>
    <property type="molecule type" value="Genomic_DNA"/>
</dbReference>